<dbReference type="AlphaFoldDB" id="A0A8S1S719"/>
<organism evidence="1 2">
    <name type="scientific">Paramecium pentaurelia</name>
    <dbReference type="NCBI Taxonomy" id="43138"/>
    <lineage>
        <taxon>Eukaryota</taxon>
        <taxon>Sar</taxon>
        <taxon>Alveolata</taxon>
        <taxon>Ciliophora</taxon>
        <taxon>Intramacronucleata</taxon>
        <taxon>Oligohymenophorea</taxon>
        <taxon>Peniculida</taxon>
        <taxon>Parameciidae</taxon>
        <taxon>Paramecium</taxon>
    </lineage>
</organism>
<dbReference type="Proteomes" id="UP000689195">
    <property type="component" value="Unassembled WGS sequence"/>
</dbReference>
<gene>
    <name evidence="1" type="ORF">PPENT_87.1.T0040463</name>
</gene>
<sequence>MRFGEHRNKINFSVFSSQKKKWHHALFQNIYKPYFNIIRYIGQTSPYPYKREMVKQNINIKANNSNYQNKQDNNEILINKLEIYLFYKIKIIGYYSNIKINSKFQSCFKSNKDDQNTKDRANFRKTYSFLLILN</sequence>
<keyword evidence="2" id="KW-1185">Reference proteome</keyword>
<name>A0A8S1S719_9CILI</name>
<proteinExistence type="predicted"/>
<evidence type="ECO:0000313" key="1">
    <source>
        <dbReference type="EMBL" id="CAD8135868.1"/>
    </source>
</evidence>
<evidence type="ECO:0000313" key="2">
    <source>
        <dbReference type="Proteomes" id="UP000689195"/>
    </source>
</evidence>
<comment type="caution">
    <text evidence="1">The sequence shown here is derived from an EMBL/GenBank/DDBJ whole genome shotgun (WGS) entry which is preliminary data.</text>
</comment>
<reference evidence="1" key="1">
    <citation type="submission" date="2021-01" db="EMBL/GenBank/DDBJ databases">
        <authorList>
            <consortium name="Genoscope - CEA"/>
            <person name="William W."/>
        </authorList>
    </citation>
    <scope>NUCLEOTIDE SEQUENCE</scope>
</reference>
<accession>A0A8S1S719</accession>
<protein>
    <submittedName>
        <fullName evidence="1">Uncharacterized protein</fullName>
    </submittedName>
</protein>
<dbReference type="EMBL" id="CAJJDO010000004">
    <property type="protein sequence ID" value="CAD8135868.1"/>
    <property type="molecule type" value="Genomic_DNA"/>
</dbReference>